<comment type="caution">
    <text evidence="2">The sequence shown here is derived from an EMBL/GenBank/DDBJ whole genome shotgun (WGS) entry which is preliminary data.</text>
</comment>
<name>A0A3A4P148_ABYX5</name>
<proteinExistence type="predicted"/>
<dbReference type="Proteomes" id="UP000265882">
    <property type="component" value="Unassembled WGS sequence"/>
</dbReference>
<keyword evidence="1" id="KW-1133">Transmembrane helix</keyword>
<accession>A0A3A4P148</accession>
<feature type="transmembrane region" description="Helical" evidence="1">
    <location>
        <begin position="56"/>
        <end position="74"/>
    </location>
</feature>
<dbReference type="PANTHER" id="PTHR40394">
    <property type="entry name" value="LIPOPROTEIN-RELATED"/>
    <property type="match status" value="1"/>
</dbReference>
<evidence type="ECO:0000313" key="3">
    <source>
        <dbReference type="Proteomes" id="UP000265882"/>
    </source>
</evidence>
<protein>
    <submittedName>
        <fullName evidence="2">DUF3341 domain-containing protein</fullName>
    </submittedName>
</protein>
<reference evidence="2 3" key="1">
    <citation type="journal article" date="2017" name="ISME J.">
        <title>Energy and carbon metabolisms in a deep terrestrial subsurface fluid microbial community.</title>
        <authorList>
            <person name="Momper L."/>
            <person name="Jungbluth S.P."/>
            <person name="Lee M.D."/>
            <person name="Amend J.P."/>
        </authorList>
    </citation>
    <scope>NUCLEOTIDE SEQUENCE [LARGE SCALE GENOMIC DNA]</scope>
    <source>
        <strain evidence="2">SURF_5</strain>
    </source>
</reference>
<gene>
    <name evidence="2" type="ORF">C4520_09385</name>
</gene>
<evidence type="ECO:0000313" key="2">
    <source>
        <dbReference type="EMBL" id="RJP21724.1"/>
    </source>
</evidence>
<evidence type="ECO:0000256" key="1">
    <source>
        <dbReference type="SAM" id="Phobius"/>
    </source>
</evidence>
<dbReference type="InterPro" id="IPR021776">
    <property type="entry name" value="ActD"/>
</dbReference>
<dbReference type="PANTHER" id="PTHR40394:SF2">
    <property type="entry name" value="QUINOL:CYTOCHROME C OXIDOREDUCTASE MEMBRANE PROTEIN"/>
    <property type="match status" value="1"/>
</dbReference>
<organism evidence="2 3">
    <name type="scientific">Abyssobacteria bacterium (strain SURF_5)</name>
    <dbReference type="NCBI Taxonomy" id="2093360"/>
    <lineage>
        <taxon>Bacteria</taxon>
        <taxon>Pseudomonadati</taxon>
        <taxon>Candidatus Hydrogenedentota</taxon>
        <taxon>Candidatus Abyssobacteria</taxon>
    </lineage>
</organism>
<dbReference type="EMBL" id="QZKU01000065">
    <property type="protein sequence ID" value="RJP21724.1"/>
    <property type="molecule type" value="Genomic_DNA"/>
</dbReference>
<feature type="transmembrane region" description="Helical" evidence="1">
    <location>
        <begin position="94"/>
        <end position="117"/>
    </location>
</feature>
<keyword evidence="1" id="KW-0812">Transmembrane</keyword>
<dbReference type="AlphaFoldDB" id="A0A3A4P148"/>
<keyword evidence="1" id="KW-0472">Membrane</keyword>
<dbReference type="Pfam" id="PF11821">
    <property type="entry name" value="ActD"/>
    <property type="match status" value="1"/>
</dbReference>
<sequence>MSERCESIAIYSTAEALARAVQAAQSLNMEIIDICSPIPLPEMEELVPRRPSQVRWFALIGCLTGAAFGLWLQIYTVLSWPIPVGGKPIVSLSAFVVIAFELTILFGATATFAGFLFTSRLPRIGGIYHPGCSQNEFALVVRHESPQCEKVHSALKNEGTLDVRLLEGEGRG</sequence>